<comment type="caution">
    <text evidence="2">The sequence shown here is derived from an EMBL/GenBank/DDBJ whole genome shotgun (WGS) entry which is preliminary data.</text>
</comment>
<accession>A0ABU3AXH8</accession>
<dbReference type="RefSeq" id="WP_311578836.1">
    <property type="nucleotide sequence ID" value="NZ_JAVRFH010000038.1"/>
</dbReference>
<name>A0ABU3AXH8_9ACTN</name>
<gene>
    <name evidence="2" type="ORF">RM812_29305</name>
</gene>
<dbReference type="EMBL" id="JAVRFH010000038">
    <property type="protein sequence ID" value="MDT0614282.1"/>
    <property type="molecule type" value="Genomic_DNA"/>
</dbReference>
<sequence>MSDNQKDTEVAATGRAVTGEAITTLENPMPAPPKDGGATTLENPMPSGPAKPAITTMGENPMPAPPALDLDGK</sequence>
<reference evidence="2" key="1">
    <citation type="submission" date="2024-05" db="EMBL/GenBank/DDBJ databases">
        <title>30 novel species of actinomycetes from the DSMZ collection.</title>
        <authorList>
            <person name="Nouioui I."/>
        </authorList>
    </citation>
    <scope>NUCLEOTIDE SEQUENCE</scope>
    <source>
        <strain evidence="2">DSM 40712</strain>
    </source>
</reference>
<keyword evidence="3" id="KW-1185">Reference proteome</keyword>
<proteinExistence type="predicted"/>
<evidence type="ECO:0000256" key="1">
    <source>
        <dbReference type="SAM" id="MobiDB-lite"/>
    </source>
</evidence>
<organism evidence="2 3">
    <name type="scientific">Streptomyces lancefieldiae</name>
    <dbReference type="NCBI Taxonomy" id="3075520"/>
    <lineage>
        <taxon>Bacteria</taxon>
        <taxon>Bacillati</taxon>
        <taxon>Actinomycetota</taxon>
        <taxon>Actinomycetes</taxon>
        <taxon>Kitasatosporales</taxon>
        <taxon>Streptomycetaceae</taxon>
        <taxon>Streptomyces</taxon>
    </lineage>
</organism>
<feature type="region of interest" description="Disordered" evidence="1">
    <location>
        <begin position="1"/>
        <end position="73"/>
    </location>
</feature>
<evidence type="ECO:0000313" key="3">
    <source>
        <dbReference type="Proteomes" id="UP001180724"/>
    </source>
</evidence>
<evidence type="ECO:0000313" key="2">
    <source>
        <dbReference type="EMBL" id="MDT0614282.1"/>
    </source>
</evidence>
<dbReference type="Proteomes" id="UP001180724">
    <property type="component" value="Unassembled WGS sequence"/>
</dbReference>
<protein>
    <submittedName>
        <fullName evidence="2">Sigma-like protein</fullName>
    </submittedName>
</protein>